<accession>A0ABN6QEI2</accession>
<protein>
    <submittedName>
        <fullName evidence="2">Uncharacterized protein</fullName>
    </submittedName>
</protein>
<keyword evidence="1" id="KW-1133">Transmembrane helix</keyword>
<gene>
    <name evidence="2" type="ORF">ANSO36C_61740</name>
</gene>
<feature type="transmembrane region" description="Helical" evidence="1">
    <location>
        <begin position="163"/>
        <end position="182"/>
    </location>
</feature>
<name>A0ABN6QEI2_NOSCO</name>
<keyword evidence="1" id="KW-0472">Membrane</keyword>
<evidence type="ECO:0000313" key="2">
    <source>
        <dbReference type="EMBL" id="BDI20372.1"/>
    </source>
</evidence>
<dbReference type="InterPro" id="IPR011990">
    <property type="entry name" value="TPR-like_helical_dom_sf"/>
</dbReference>
<keyword evidence="3" id="KW-1185">Reference proteome</keyword>
<keyword evidence="1" id="KW-0812">Transmembrane</keyword>
<reference evidence="2" key="1">
    <citation type="submission" date="2022-04" db="EMBL/GenBank/DDBJ databases">
        <title>Complete genome sequence of a cyanobacterium, Nostoc sp. SO-36, isolated in Antarctica.</title>
        <authorList>
            <person name="Kanesaki Y."/>
            <person name="Effendi D."/>
            <person name="Sakamoto T."/>
            <person name="Ohtani S."/>
            <person name="Awai K."/>
        </authorList>
    </citation>
    <scope>NUCLEOTIDE SEQUENCE</scope>
    <source>
        <strain evidence="2">SO-36</strain>
    </source>
</reference>
<sequence length="584" mass="65144">MKVAVQQEDLQLLGKTLQEQLLVEVSTAEIFEVKCAVNKDELMILTQHASDVIVDPQLIFAVIEEVLQSLAPPKEQRVQCFLRVFGEQLPYAKCFVTLKQTAGWGDGGMGEWGDEEAISYLSPSSSLTYSPLIDETDQEEAFDPFADVPNLSASKPGFQVKPILLVIALVGTLVLSCGAYLLTRPCVMSECKEIQNAEQLKIKSPQLIRRARSEKELVAVQQKLAATSTALNVIPSWSPHYQASEEIKASLSGRSEKISRVVKALQTASLATQKVQTPAYSLEELQARQHLWRQAIAPLETISSSSELYGLAQGKLLNFRVRLHAVNQQIFTEEKWLKKLTAAKAVAVAGEKREATAKSINDWQKVQSTWLVVINALNTIPRTSVAYQDAQKLLVDYKPKFVLARDRTTKEGLAVKTYQQALTIAKQAKVYEQQNQWQAAATYWDQALQTVKKVRQDSLYYTQAQSLIEPYSTALKQAQEKLQVVSTLQQTRTDLDKTCINVIRICTFSIDDAGIIVRLTPEYDKIRQNNSANPYSENSDTAVDVTNHLQILREALAVIGDNANLSLFLYDSQSQVIYTRTIGG</sequence>
<dbReference type="EMBL" id="AP025732">
    <property type="protein sequence ID" value="BDI20372.1"/>
    <property type="molecule type" value="Genomic_DNA"/>
</dbReference>
<evidence type="ECO:0000256" key="1">
    <source>
        <dbReference type="SAM" id="Phobius"/>
    </source>
</evidence>
<dbReference type="SUPFAM" id="SSF48452">
    <property type="entry name" value="TPR-like"/>
    <property type="match status" value="1"/>
</dbReference>
<dbReference type="RefSeq" id="WP_251957771.1">
    <property type="nucleotide sequence ID" value="NZ_AP025732.1"/>
</dbReference>
<organism evidence="2 3">
    <name type="scientific">Nostoc cf. commune SO-36</name>
    <dbReference type="NCBI Taxonomy" id="449208"/>
    <lineage>
        <taxon>Bacteria</taxon>
        <taxon>Bacillati</taxon>
        <taxon>Cyanobacteriota</taxon>
        <taxon>Cyanophyceae</taxon>
        <taxon>Nostocales</taxon>
        <taxon>Nostocaceae</taxon>
        <taxon>Nostoc</taxon>
    </lineage>
</organism>
<evidence type="ECO:0000313" key="3">
    <source>
        <dbReference type="Proteomes" id="UP001055453"/>
    </source>
</evidence>
<proteinExistence type="predicted"/>
<dbReference type="Proteomes" id="UP001055453">
    <property type="component" value="Chromosome"/>
</dbReference>